<evidence type="ECO:0000256" key="1">
    <source>
        <dbReference type="ARBA" id="ARBA00022490"/>
    </source>
</evidence>
<dbReference type="EC" id="2.1.1.207" evidence="6"/>
<dbReference type="InterPro" id="IPR016914">
    <property type="entry name" value="TrmL"/>
</dbReference>
<evidence type="ECO:0000313" key="9">
    <source>
        <dbReference type="EMBL" id="QNT71224.1"/>
    </source>
</evidence>
<keyword evidence="3 6" id="KW-0808">Transferase</keyword>
<keyword evidence="10" id="KW-1185">Reference proteome</keyword>
<comment type="subcellular location">
    <subcellularLocation>
        <location evidence="6">Cytoplasm</location>
    </subcellularLocation>
</comment>
<organism evidence="9 10">
    <name type="scientific">Defluviicoccus vanus</name>
    <dbReference type="NCBI Taxonomy" id="111831"/>
    <lineage>
        <taxon>Bacteria</taxon>
        <taxon>Pseudomonadati</taxon>
        <taxon>Pseudomonadota</taxon>
        <taxon>Alphaproteobacteria</taxon>
        <taxon>Rhodospirillales</taxon>
        <taxon>Rhodospirillaceae</taxon>
        <taxon>Defluviicoccus</taxon>
    </lineage>
</organism>
<dbReference type="InterPro" id="IPR029026">
    <property type="entry name" value="tRNA_m1G_MTases_N"/>
</dbReference>
<sequence length="158" mass="17465">MRLALYQPDIPQNTGTLLRLAACLGVGVDIIEPCGFLFSDRHFRRAGLDYHHCAQVIRHPSWEAFLRHRITGRLVLLTTRGSQRYSDFGFRDDDILLLGQETAGVPDEVHSAAADRIRVPMQPGMRSLNVAIAAAMVLGEAMRQTGTFPAAPQSVQVN</sequence>
<keyword evidence="4 6" id="KW-0949">S-adenosyl-L-methionine</keyword>
<reference evidence="9 10" key="1">
    <citation type="submission" date="2020-05" db="EMBL/GenBank/DDBJ databases">
        <title>Complete closed genome sequence of Defluviicoccus vanus.</title>
        <authorList>
            <person name="Bessarab I."/>
            <person name="Arumugam K."/>
            <person name="Maszenan A.M."/>
            <person name="Seviour R.J."/>
            <person name="Williams R.B."/>
        </authorList>
    </citation>
    <scope>NUCLEOTIDE SEQUENCE [LARGE SCALE GENOMIC DNA]</scope>
    <source>
        <strain evidence="9 10">Ben 114</strain>
    </source>
</reference>
<evidence type="ECO:0000256" key="5">
    <source>
        <dbReference type="ARBA" id="ARBA00022694"/>
    </source>
</evidence>
<proteinExistence type="inferred from homology"/>
<gene>
    <name evidence="6" type="primary">trmL</name>
    <name evidence="9" type="ORF">HQ394_08620</name>
</gene>
<feature type="binding site" evidence="6 7">
    <location>
        <position position="119"/>
    </location>
    <ligand>
        <name>S-adenosyl-L-methionine</name>
        <dbReference type="ChEBI" id="CHEBI:59789"/>
    </ligand>
</feature>
<keyword evidence="2 6" id="KW-0489">Methyltransferase</keyword>
<dbReference type="PIRSF" id="PIRSF029256">
    <property type="entry name" value="SpoU_TrmH_prd"/>
    <property type="match status" value="1"/>
</dbReference>
<name>A0A7H1N688_9PROT</name>
<keyword evidence="1 6" id="KW-0963">Cytoplasm</keyword>
<dbReference type="KEGG" id="dvn:HQ394_08620"/>
<evidence type="ECO:0000259" key="8">
    <source>
        <dbReference type="Pfam" id="PF00588"/>
    </source>
</evidence>
<dbReference type="InterPro" id="IPR001537">
    <property type="entry name" value="SpoU_MeTrfase"/>
</dbReference>
<dbReference type="AlphaFoldDB" id="A0A7H1N688"/>
<evidence type="ECO:0000256" key="6">
    <source>
        <dbReference type="HAMAP-Rule" id="MF_01885"/>
    </source>
</evidence>
<accession>A0A7H1N688</accession>
<dbReference type="GO" id="GO:0003723">
    <property type="term" value="F:RNA binding"/>
    <property type="evidence" value="ECO:0007669"/>
    <property type="project" value="InterPro"/>
</dbReference>
<dbReference type="PANTHER" id="PTHR42971:SF1">
    <property type="entry name" value="TRNA (CYTIDINE(34)-2'-O)-METHYLTRANSFERASE"/>
    <property type="match status" value="1"/>
</dbReference>
<dbReference type="Gene3D" id="3.40.1280.10">
    <property type="match status" value="1"/>
</dbReference>
<feature type="binding site" evidence="6 7">
    <location>
        <position position="99"/>
    </location>
    <ligand>
        <name>S-adenosyl-L-methionine</name>
        <dbReference type="ChEBI" id="CHEBI:59789"/>
    </ligand>
</feature>
<dbReference type="GO" id="GO:0008175">
    <property type="term" value="F:tRNA methyltransferase activity"/>
    <property type="evidence" value="ECO:0007669"/>
    <property type="project" value="UniProtKB-UniRule"/>
</dbReference>
<dbReference type="GO" id="GO:0002130">
    <property type="term" value="P:wobble position ribose methylation"/>
    <property type="evidence" value="ECO:0007669"/>
    <property type="project" value="TreeGrafter"/>
</dbReference>
<dbReference type="RefSeq" id="WP_190263214.1">
    <property type="nucleotide sequence ID" value="NZ_CP053923.1"/>
</dbReference>
<dbReference type="GO" id="GO:0008757">
    <property type="term" value="F:S-adenosylmethionine-dependent methyltransferase activity"/>
    <property type="evidence" value="ECO:0007669"/>
    <property type="project" value="UniProtKB-UniRule"/>
</dbReference>
<evidence type="ECO:0000256" key="4">
    <source>
        <dbReference type="ARBA" id="ARBA00022691"/>
    </source>
</evidence>
<dbReference type="InterPro" id="IPR029028">
    <property type="entry name" value="Alpha/beta_knot_MTases"/>
</dbReference>
<dbReference type="HAMAP" id="MF_01885">
    <property type="entry name" value="tRNA_methyltr_TrmL"/>
    <property type="match status" value="1"/>
</dbReference>
<dbReference type="SUPFAM" id="SSF75217">
    <property type="entry name" value="alpha/beta knot"/>
    <property type="match status" value="1"/>
</dbReference>
<dbReference type="EMBL" id="CP053923">
    <property type="protein sequence ID" value="QNT71224.1"/>
    <property type="molecule type" value="Genomic_DNA"/>
</dbReference>
<dbReference type="Proteomes" id="UP000516369">
    <property type="component" value="Chromosome"/>
</dbReference>
<comment type="subunit">
    <text evidence="6">Homodimer.</text>
</comment>
<comment type="function">
    <text evidence="6">Methylates the ribose at the nucleotide 34 wobble position in the two leucyl isoacceptors tRNA(Leu)(CmAA) and tRNA(Leu)(cmnm5UmAA). Catalyzes the methyl transfer from S-adenosyl-L-methionine to the 2'-OH of the wobble nucleotide.</text>
</comment>
<dbReference type="PANTHER" id="PTHR42971">
    <property type="entry name" value="TRNA (CYTIDINE(34)-2'-O)-METHYLTRANSFERASE"/>
    <property type="match status" value="1"/>
</dbReference>
<feature type="domain" description="tRNA/rRNA methyltransferase SpoU type" evidence="8">
    <location>
        <begin position="2"/>
        <end position="138"/>
    </location>
</feature>
<dbReference type="Pfam" id="PF00588">
    <property type="entry name" value="SpoU_methylase"/>
    <property type="match status" value="1"/>
</dbReference>
<evidence type="ECO:0000313" key="10">
    <source>
        <dbReference type="Proteomes" id="UP000516369"/>
    </source>
</evidence>
<feature type="binding site" evidence="6 7">
    <location>
        <position position="127"/>
    </location>
    <ligand>
        <name>S-adenosyl-L-methionine</name>
        <dbReference type="ChEBI" id="CHEBI:59789"/>
    </ligand>
</feature>
<comment type="similarity">
    <text evidence="6">Belongs to the class IV-like SAM-binding methyltransferase superfamily. RNA methyltransferase TrmH family. TrmL subfamily.</text>
</comment>
<keyword evidence="5 6" id="KW-0819">tRNA processing</keyword>
<protein>
    <recommendedName>
        <fullName evidence="6">tRNA (cytidine(34)-2'-O)-methyltransferase</fullName>
        <ecNumber evidence="6">2.1.1.207</ecNumber>
    </recommendedName>
    <alternativeName>
        <fullName evidence="6">tRNA (cytidine/uridine-2'-O-)-methyltransferase TrmL</fullName>
    </alternativeName>
</protein>
<evidence type="ECO:0000256" key="3">
    <source>
        <dbReference type="ARBA" id="ARBA00022679"/>
    </source>
</evidence>
<dbReference type="CDD" id="cd18094">
    <property type="entry name" value="SpoU-like_TrmL"/>
    <property type="match status" value="1"/>
</dbReference>
<comment type="catalytic activity">
    <reaction evidence="6">
        <text>5-carboxymethylaminomethyluridine(34) in tRNA(Leu) + S-adenosyl-L-methionine = 5-carboxymethylaminomethyl-2'-O-methyluridine(34) in tRNA(Leu) + S-adenosyl-L-homocysteine + H(+)</text>
        <dbReference type="Rhea" id="RHEA:43088"/>
        <dbReference type="Rhea" id="RHEA-COMP:10333"/>
        <dbReference type="Rhea" id="RHEA-COMP:10334"/>
        <dbReference type="ChEBI" id="CHEBI:15378"/>
        <dbReference type="ChEBI" id="CHEBI:57856"/>
        <dbReference type="ChEBI" id="CHEBI:59789"/>
        <dbReference type="ChEBI" id="CHEBI:74508"/>
        <dbReference type="ChEBI" id="CHEBI:74511"/>
        <dbReference type="EC" id="2.1.1.207"/>
    </reaction>
</comment>
<feature type="binding site" evidence="6 7">
    <location>
        <position position="77"/>
    </location>
    <ligand>
        <name>S-adenosyl-L-methionine</name>
        <dbReference type="ChEBI" id="CHEBI:59789"/>
    </ligand>
</feature>
<dbReference type="GO" id="GO:0005737">
    <property type="term" value="C:cytoplasm"/>
    <property type="evidence" value="ECO:0007669"/>
    <property type="project" value="UniProtKB-SubCell"/>
</dbReference>
<evidence type="ECO:0000256" key="2">
    <source>
        <dbReference type="ARBA" id="ARBA00022603"/>
    </source>
</evidence>
<evidence type="ECO:0000256" key="7">
    <source>
        <dbReference type="PIRSR" id="PIRSR029256-1"/>
    </source>
</evidence>
<comment type="catalytic activity">
    <reaction evidence="6">
        <text>cytidine(34) in tRNA + S-adenosyl-L-methionine = 2'-O-methylcytidine(34) in tRNA + S-adenosyl-L-homocysteine + H(+)</text>
        <dbReference type="Rhea" id="RHEA:43084"/>
        <dbReference type="Rhea" id="RHEA-COMP:10331"/>
        <dbReference type="Rhea" id="RHEA-COMP:10332"/>
        <dbReference type="ChEBI" id="CHEBI:15378"/>
        <dbReference type="ChEBI" id="CHEBI:57856"/>
        <dbReference type="ChEBI" id="CHEBI:59789"/>
        <dbReference type="ChEBI" id="CHEBI:74495"/>
        <dbReference type="ChEBI" id="CHEBI:82748"/>
        <dbReference type="EC" id="2.1.1.207"/>
    </reaction>
</comment>